<proteinExistence type="predicted"/>
<dbReference type="RefSeq" id="WP_376731103.1">
    <property type="nucleotide sequence ID" value="NZ_JAYMRP010000003.1"/>
</dbReference>
<evidence type="ECO:0000313" key="2">
    <source>
        <dbReference type="Proteomes" id="UP001585080"/>
    </source>
</evidence>
<evidence type="ECO:0000313" key="1">
    <source>
        <dbReference type="EMBL" id="MFB8772121.1"/>
    </source>
</evidence>
<name>A0ABV5E5K9_9ACTN</name>
<dbReference type="Proteomes" id="UP001585080">
    <property type="component" value="Unassembled WGS sequence"/>
</dbReference>
<organism evidence="1 2">
    <name type="scientific">Streptomyces broussonetiae</name>
    <dbReference type="NCBI Taxonomy" id="2686304"/>
    <lineage>
        <taxon>Bacteria</taxon>
        <taxon>Bacillati</taxon>
        <taxon>Actinomycetota</taxon>
        <taxon>Actinomycetes</taxon>
        <taxon>Kitasatosporales</taxon>
        <taxon>Streptomycetaceae</taxon>
        <taxon>Streptomyces</taxon>
    </lineage>
</organism>
<dbReference type="EMBL" id="JAYMRP010000003">
    <property type="protein sequence ID" value="MFB8772121.1"/>
    <property type="molecule type" value="Genomic_DNA"/>
</dbReference>
<gene>
    <name evidence="1" type="ORF">VSS16_05150</name>
</gene>
<accession>A0ABV5E5K9</accession>
<reference evidence="1 2" key="1">
    <citation type="submission" date="2024-01" db="EMBL/GenBank/DDBJ databases">
        <title>Genome mining of biosynthetic gene clusters to explore secondary metabolites of Streptomyces sp.</title>
        <authorList>
            <person name="Baig A."/>
            <person name="Ajitkumar Shintre N."/>
            <person name="Kumar H."/>
            <person name="Anbarasu A."/>
            <person name="Ramaiah S."/>
        </authorList>
    </citation>
    <scope>NUCLEOTIDE SEQUENCE [LARGE SCALE GENOMIC DNA]</scope>
    <source>
        <strain evidence="1 2">A57</strain>
    </source>
</reference>
<protein>
    <submittedName>
        <fullName evidence="1">Uncharacterized protein</fullName>
    </submittedName>
</protein>
<comment type="caution">
    <text evidence="1">The sequence shown here is derived from an EMBL/GenBank/DDBJ whole genome shotgun (WGS) entry which is preliminary data.</text>
</comment>
<keyword evidence="2" id="KW-1185">Reference proteome</keyword>
<sequence>MDRIHQPQHQPSPFAGLPAGHAVNFDNHGTVWGTDAPEETEALIARERAAGTVIDEWHVTDRDGQPMHVIRCADPTFLDTICVIPGAAPTAVPA</sequence>